<organism evidence="3 4">
    <name type="scientific">Methanomethylovorans hollandica (strain DSM 15978 / NBRC 107637 / DMS1)</name>
    <dbReference type="NCBI Taxonomy" id="867904"/>
    <lineage>
        <taxon>Archaea</taxon>
        <taxon>Methanobacteriati</taxon>
        <taxon>Methanobacteriota</taxon>
        <taxon>Stenosarchaea group</taxon>
        <taxon>Methanomicrobia</taxon>
        <taxon>Methanosarcinales</taxon>
        <taxon>Methanosarcinaceae</taxon>
        <taxon>Methanomethylovorans</taxon>
    </lineage>
</organism>
<protein>
    <submittedName>
        <fullName evidence="3">Glycosyltransferase</fullName>
    </submittedName>
</protein>
<reference evidence="4" key="1">
    <citation type="submission" date="2012-02" db="EMBL/GenBank/DDBJ databases">
        <title>Complete sequence of chromosome of Methanomethylovorans hollandica DSM 15978.</title>
        <authorList>
            <person name="Lucas S."/>
            <person name="Copeland A."/>
            <person name="Lapidus A."/>
            <person name="Glavina del Rio T."/>
            <person name="Dalin E."/>
            <person name="Tice H."/>
            <person name="Bruce D."/>
            <person name="Goodwin L."/>
            <person name="Pitluck S."/>
            <person name="Peters L."/>
            <person name="Mikhailova N."/>
            <person name="Held B."/>
            <person name="Kyrpides N."/>
            <person name="Mavromatis K."/>
            <person name="Ivanova N."/>
            <person name="Brettin T."/>
            <person name="Detter J.C."/>
            <person name="Han C."/>
            <person name="Larimer F."/>
            <person name="Land M."/>
            <person name="Hauser L."/>
            <person name="Markowitz V."/>
            <person name="Cheng J.-F."/>
            <person name="Hugenholtz P."/>
            <person name="Woyke T."/>
            <person name="Wu D."/>
            <person name="Spring S."/>
            <person name="Schroeder M."/>
            <person name="Brambilla E."/>
            <person name="Klenk H.-P."/>
            <person name="Eisen J.A."/>
        </authorList>
    </citation>
    <scope>NUCLEOTIDE SEQUENCE [LARGE SCALE GENOMIC DNA]</scope>
    <source>
        <strain evidence="4">DSM 15978 / NBRC 107637 / DMS1</strain>
    </source>
</reference>
<dbReference type="PANTHER" id="PTHR45947:SF3">
    <property type="entry name" value="SULFOQUINOVOSYL TRANSFERASE SQD2"/>
    <property type="match status" value="1"/>
</dbReference>
<dbReference type="STRING" id="867904.Metho_1483"/>
<dbReference type="InterPro" id="IPR028098">
    <property type="entry name" value="Glyco_trans_4-like_N"/>
</dbReference>
<evidence type="ECO:0000259" key="1">
    <source>
        <dbReference type="Pfam" id="PF00534"/>
    </source>
</evidence>
<dbReference type="InterPro" id="IPR001296">
    <property type="entry name" value="Glyco_trans_1"/>
</dbReference>
<feature type="domain" description="Glycosyltransferase subfamily 4-like N-terminal" evidence="2">
    <location>
        <begin position="32"/>
        <end position="196"/>
    </location>
</feature>
<sequence>MKKTVEKRFHLADEVLILKILRVISDLYPYVVGGIGIHAHEMSKRQVIFGHSVDVYTTSLGSKSSIESATNYNVYQFKPLVKLLGNPINLRMFKSLYKNRYNYDIIHAHGHLYFSTILCSVIRTIGSSPLVITNHGLRSQTAPKWFQSLYNSTVAKLIFRSADRIICYTQEEKDIIIKMGVFSTKISLVHNGIDTDLFIPPENAPLNQQKLLWIGRYVKGKGVDYLVDALNILKSDYPKIILTMVGTGPDKDKIIRKIHNYGLENSIILKDFIPNSEIVQLYHQSSIFVLPSLEEGVPRTILEAMSCGVPIVCSRLPQLVDIVEGSGFLVPTKDPQSLADSISTILSDPQLAANMGNHGRQQVLNGYSWLDTVKKTISLYEELI</sequence>
<evidence type="ECO:0000313" key="3">
    <source>
        <dbReference type="EMBL" id="AGB49688.1"/>
    </source>
</evidence>
<dbReference type="CDD" id="cd03801">
    <property type="entry name" value="GT4_PimA-like"/>
    <property type="match status" value="1"/>
</dbReference>
<dbReference type="AlphaFoldDB" id="L0L008"/>
<dbReference type="GO" id="GO:0016757">
    <property type="term" value="F:glycosyltransferase activity"/>
    <property type="evidence" value="ECO:0007669"/>
    <property type="project" value="InterPro"/>
</dbReference>
<dbReference type="Gene3D" id="3.40.50.2000">
    <property type="entry name" value="Glycogen Phosphorylase B"/>
    <property type="match status" value="2"/>
</dbReference>
<evidence type="ECO:0000313" key="4">
    <source>
        <dbReference type="Proteomes" id="UP000010866"/>
    </source>
</evidence>
<keyword evidence="4" id="KW-1185">Reference proteome</keyword>
<name>L0L008_METHD</name>
<dbReference type="Pfam" id="PF00534">
    <property type="entry name" value="Glycos_transf_1"/>
    <property type="match status" value="1"/>
</dbReference>
<proteinExistence type="predicted"/>
<accession>L0L008</accession>
<dbReference type="PANTHER" id="PTHR45947">
    <property type="entry name" value="SULFOQUINOVOSYL TRANSFERASE SQD2"/>
    <property type="match status" value="1"/>
</dbReference>
<evidence type="ECO:0000259" key="2">
    <source>
        <dbReference type="Pfam" id="PF13439"/>
    </source>
</evidence>
<dbReference type="SUPFAM" id="SSF53756">
    <property type="entry name" value="UDP-Glycosyltransferase/glycogen phosphorylase"/>
    <property type="match status" value="1"/>
</dbReference>
<keyword evidence="3" id="KW-0808">Transferase</keyword>
<dbReference type="Pfam" id="PF13439">
    <property type="entry name" value="Glyco_transf_4"/>
    <property type="match status" value="1"/>
</dbReference>
<feature type="domain" description="Glycosyl transferase family 1" evidence="1">
    <location>
        <begin position="200"/>
        <end position="361"/>
    </location>
</feature>
<dbReference type="Proteomes" id="UP000010866">
    <property type="component" value="Chromosome"/>
</dbReference>
<dbReference type="EMBL" id="CP003362">
    <property type="protein sequence ID" value="AGB49688.1"/>
    <property type="molecule type" value="Genomic_DNA"/>
</dbReference>
<gene>
    <name evidence="3" type="ordered locus">Metho_1483</name>
</gene>
<dbReference type="InterPro" id="IPR050194">
    <property type="entry name" value="Glycosyltransferase_grp1"/>
</dbReference>
<dbReference type="KEGG" id="mhz:Metho_1483"/>
<dbReference type="HOGENOM" id="CLU_009583_2_1_2"/>